<dbReference type="AlphaFoldDB" id="A0A846MZM2"/>
<keyword evidence="3" id="KW-0808">Transferase</keyword>
<keyword evidence="10" id="KW-1185">Reference proteome</keyword>
<dbReference type="RefSeq" id="WP_167082850.1">
    <property type="nucleotide sequence ID" value="NZ_BAAADC010000001.1"/>
</dbReference>
<reference evidence="9 10" key="1">
    <citation type="submission" date="2020-03" db="EMBL/GenBank/DDBJ databases">
        <title>Genomic Encyclopedia of Type Strains, Phase IV (KMG-IV): sequencing the most valuable type-strain genomes for metagenomic binning, comparative biology and taxonomic classification.</title>
        <authorList>
            <person name="Goeker M."/>
        </authorList>
    </citation>
    <scope>NUCLEOTIDE SEQUENCE [LARGE SCALE GENOMIC DNA]</scope>
    <source>
        <strain evidence="9 10">DSM 19867</strain>
    </source>
</reference>
<accession>A0A846MZM2</accession>
<evidence type="ECO:0000256" key="5">
    <source>
        <dbReference type="ARBA" id="ARBA00022989"/>
    </source>
</evidence>
<gene>
    <name evidence="9" type="ORF">FHS83_002017</name>
</gene>
<dbReference type="Pfam" id="PF09594">
    <property type="entry name" value="GT87"/>
    <property type="match status" value="1"/>
</dbReference>
<evidence type="ECO:0000256" key="8">
    <source>
        <dbReference type="SAM" id="Phobius"/>
    </source>
</evidence>
<feature type="transmembrane region" description="Helical" evidence="8">
    <location>
        <begin position="97"/>
        <end position="126"/>
    </location>
</feature>
<sequence>MGPLNLARLRGLGLEARLSLVAGVLIAGFFLIYLVQSKPPLDQYGYVLGRDFVNSWMGARAVLAGNVPSLFHLQGYNQALINLFGPMPPHNWSYPPVLLLFLWPLGFFPYLAALALWSVAGYGAYIGAARAFCADKRLLGFAAVAPAAGICLFSGQNGFFTAALLILFFRFWDERPWLAGLCLGLMLYKPHLVVLFPLALVLSGRWKVFLAAGITVVALILLTALVFGHSIWSDYVRLVMPVQKGVLETGTGFLTMMPTGYMNARMLGAGPHLAQQIQMPFTLIALAAVIWTFIKKRDAVLSIAVLVTASFVVTPYAFDYDMVVFGWVIALLWPYFESRWEKVFLVVIWTLPVWIIAIGAIPVSAPLMAAFLAVLVQKTKRGGDRLSAALIL</sequence>
<feature type="transmembrane region" description="Helical" evidence="8">
    <location>
        <begin position="343"/>
        <end position="376"/>
    </location>
</feature>
<proteinExistence type="inferred from homology"/>
<evidence type="ECO:0000256" key="4">
    <source>
        <dbReference type="ARBA" id="ARBA00022692"/>
    </source>
</evidence>
<feature type="transmembrane region" description="Helical" evidence="8">
    <location>
        <begin position="177"/>
        <end position="201"/>
    </location>
</feature>
<keyword evidence="5 8" id="KW-1133">Transmembrane helix</keyword>
<feature type="transmembrane region" description="Helical" evidence="8">
    <location>
        <begin position="138"/>
        <end position="171"/>
    </location>
</feature>
<evidence type="ECO:0000313" key="10">
    <source>
        <dbReference type="Proteomes" id="UP000570514"/>
    </source>
</evidence>
<evidence type="ECO:0000256" key="3">
    <source>
        <dbReference type="ARBA" id="ARBA00022679"/>
    </source>
</evidence>
<evidence type="ECO:0000256" key="1">
    <source>
        <dbReference type="ARBA" id="ARBA00004651"/>
    </source>
</evidence>
<evidence type="ECO:0000256" key="6">
    <source>
        <dbReference type="ARBA" id="ARBA00023136"/>
    </source>
</evidence>
<feature type="transmembrane region" description="Helical" evidence="8">
    <location>
        <begin position="299"/>
        <end position="318"/>
    </location>
</feature>
<comment type="subcellular location">
    <subcellularLocation>
        <location evidence="1">Cell membrane</location>
        <topology evidence="1">Multi-pass membrane protein</topology>
    </subcellularLocation>
</comment>
<evidence type="ECO:0008006" key="11">
    <source>
        <dbReference type="Google" id="ProtNLM"/>
    </source>
</evidence>
<feature type="transmembrane region" description="Helical" evidence="8">
    <location>
        <begin position="277"/>
        <end position="294"/>
    </location>
</feature>
<keyword evidence="4 8" id="KW-0812">Transmembrane</keyword>
<name>A0A846MZM2_9PROT</name>
<evidence type="ECO:0000256" key="7">
    <source>
        <dbReference type="ARBA" id="ARBA00024033"/>
    </source>
</evidence>
<protein>
    <recommendedName>
        <fullName evidence="11">DUF2029 domain-containing protein</fullName>
    </recommendedName>
</protein>
<dbReference type="InterPro" id="IPR018584">
    <property type="entry name" value="GT87"/>
</dbReference>
<dbReference type="GO" id="GO:0016758">
    <property type="term" value="F:hexosyltransferase activity"/>
    <property type="evidence" value="ECO:0007669"/>
    <property type="project" value="InterPro"/>
</dbReference>
<dbReference type="GO" id="GO:0005886">
    <property type="term" value="C:plasma membrane"/>
    <property type="evidence" value="ECO:0007669"/>
    <property type="project" value="UniProtKB-SubCell"/>
</dbReference>
<evidence type="ECO:0000313" key="9">
    <source>
        <dbReference type="EMBL" id="NIK88699.1"/>
    </source>
</evidence>
<keyword evidence="6 8" id="KW-0472">Membrane</keyword>
<organism evidence="9 10">
    <name type="scientific">Rhizomicrobium palustre</name>
    <dbReference type="NCBI Taxonomy" id="189966"/>
    <lineage>
        <taxon>Bacteria</taxon>
        <taxon>Pseudomonadati</taxon>
        <taxon>Pseudomonadota</taxon>
        <taxon>Alphaproteobacteria</taxon>
        <taxon>Micropepsales</taxon>
        <taxon>Micropepsaceae</taxon>
        <taxon>Rhizomicrobium</taxon>
    </lineage>
</organism>
<evidence type="ECO:0000256" key="2">
    <source>
        <dbReference type="ARBA" id="ARBA00022475"/>
    </source>
</evidence>
<comment type="similarity">
    <text evidence="7">Belongs to the glycosyltransferase 87 family.</text>
</comment>
<comment type="caution">
    <text evidence="9">The sequence shown here is derived from an EMBL/GenBank/DDBJ whole genome shotgun (WGS) entry which is preliminary data.</text>
</comment>
<feature type="transmembrane region" description="Helical" evidence="8">
    <location>
        <begin position="12"/>
        <end position="35"/>
    </location>
</feature>
<dbReference type="EMBL" id="JAASRM010000001">
    <property type="protein sequence ID" value="NIK88699.1"/>
    <property type="molecule type" value="Genomic_DNA"/>
</dbReference>
<dbReference type="Proteomes" id="UP000570514">
    <property type="component" value="Unassembled WGS sequence"/>
</dbReference>
<feature type="transmembrane region" description="Helical" evidence="8">
    <location>
        <begin position="208"/>
        <end position="232"/>
    </location>
</feature>
<keyword evidence="2" id="KW-1003">Cell membrane</keyword>